<reference evidence="4" key="1">
    <citation type="journal article" date="2021" name="PeerJ">
        <title>Extensive microbial diversity within the chicken gut microbiome revealed by metagenomics and culture.</title>
        <authorList>
            <person name="Gilroy R."/>
            <person name="Ravi A."/>
            <person name="Getino M."/>
            <person name="Pursley I."/>
            <person name="Horton D.L."/>
            <person name="Alikhan N.F."/>
            <person name="Baker D."/>
            <person name="Gharbi K."/>
            <person name="Hall N."/>
            <person name="Watson M."/>
            <person name="Adriaenssens E.M."/>
            <person name="Foster-Nyarko E."/>
            <person name="Jarju S."/>
            <person name="Secka A."/>
            <person name="Antonio M."/>
            <person name="Oren A."/>
            <person name="Chaudhuri R.R."/>
            <person name="La Ragione R."/>
            <person name="Hildebrand F."/>
            <person name="Pallen M.J."/>
        </authorList>
    </citation>
    <scope>NUCLEOTIDE SEQUENCE</scope>
    <source>
        <strain evidence="4">USASDec5-558</strain>
    </source>
</reference>
<feature type="region of interest" description="Disordered" evidence="1">
    <location>
        <begin position="309"/>
        <end position="335"/>
    </location>
</feature>
<accession>A0A9D2B1G8</accession>
<protein>
    <submittedName>
        <fullName evidence="4">SPFH domain-containing protein</fullName>
    </submittedName>
</protein>
<dbReference type="CDD" id="cd03408">
    <property type="entry name" value="SPFH_like_u1"/>
    <property type="match status" value="1"/>
</dbReference>
<dbReference type="AlphaFoldDB" id="A0A9D2B1G8"/>
<dbReference type="Pfam" id="PF13421">
    <property type="entry name" value="Band_7_1"/>
    <property type="match status" value="1"/>
</dbReference>
<reference evidence="4" key="2">
    <citation type="submission" date="2021-04" db="EMBL/GenBank/DDBJ databases">
        <authorList>
            <person name="Gilroy R."/>
        </authorList>
    </citation>
    <scope>NUCLEOTIDE SEQUENCE</scope>
    <source>
        <strain evidence="4">USASDec5-558</strain>
    </source>
</reference>
<comment type="caution">
    <text evidence="4">The sequence shown here is derived from an EMBL/GenBank/DDBJ whole genome shotgun (WGS) entry which is preliminary data.</text>
</comment>
<dbReference type="InterPro" id="IPR018649">
    <property type="entry name" value="SHOCT"/>
</dbReference>
<evidence type="ECO:0000313" key="4">
    <source>
        <dbReference type="EMBL" id="HIX58057.1"/>
    </source>
</evidence>
<feature type="domain" description="SPFH" evidence="3">
    <location>
        <begin position="44"/>
        <end position="232"/>
    </location>
</feature>
<sequence length="368" mass="40545">MSIFDSPRTTRGSAEKHFLNSLVNGATPDMIIWKSPVEDFNTNSVLTVNPGEKALFYKNGQLIQVFGPGRYELNTENYPFLSDIRNWLSGGESTFRCQVYFIRTALSQEVLWGTDSPIQLRDPVQRIQTALIGRGAYKIRIENAPLFITKLAGFVDEFSTRNLDNFFYSQFLQTIKSCIAREVMNAKEEILGVITKVDELAARLKKDLAPVFASFGLTLEVFSIIALDIPDDDPNRQALEQAYRRTREKEIMGDDYRLIKSMGIMEDLANNQGAGGAGAEMGLGMAAFGMMGNWGQSVFGQGQYDPAQGIGGTQSVSGAQGKNAQTASTAENDPQAKLSKLKKLLDAGLISQADYDEAKKKVLADFLA</sequence>
<proteinExistence type="predicted"/>
<evidence type="ECO:0000259" key="3">
    <source>
        <dbReference type="Pfam" id="PF13421"/>
    </source>
</evidence>
<name>A0A9D2B1G8_9GAMM</name>
<dbReference type="PANTHER" id="PTHR37826:SF2">
    <property type="entry name" value="ZINC-RIBBON DOMAIN-CONTAINING PROTEIN"/>
    <property type="match status" value="1"/>
</dbReference>
<feature type="compositionally biased region" description="Polar residues" evidence="1">
    <location>
        <begin position="313"/>
        <end position="332"/>
    </location>
</feature>
<dbReference type="InterPro" id="IPR033880">
    <property type="entry name" value="SPFH_YdjI"/>
</dbReference>
<dbReference type="PANTHER" id="PTHR37826">
    <property type="entry name" value="FLOTILLIN BAND_7_5 DOMAIN PROTEIN"/>
    <property type="match status" value="1"/>
</dbReference>
<dbReference type="Proteomes" id="UP000886829">
    <property type="component" value="Unassembled WGS sequence"/>
</dbReference>
<feature type="domain" description="SHOCT" evidence="2">
    <location>
        <begin position="337"/>
        <end position="363"/>
    </location>
</feature>
<evidence type="ECO:0000256" key="1">
    <source>
        <dbReference type="SAM" id="MobiDB-lite"/>
    </source>
</evidence>
<dbReference type="Pfam" id="PF09851">
    <property type="entry name" value="SHOCT"/>
    <property type="match status" value="1"/>
</dbReference>
<dbReference type="EMBL" id="DXEV01000223">
    <property type="protein sequence ID" value="HIX58057.1"/>
    <property type="molecule type" value="Genomic_DNA"/>
</dbReference>
<gene>
    <name evidence="4" type="ORF">H9850_11425</name>
</gene>
<evidence type="ECO:0000259" key="2">
    <source>
        <dbReference type="Pfam" id="PF09851"/>
    </source>
</evidence>
<organism evidence="4 5">
    <name type="scientific">Candidatus Anaerobiospirillum pullistercoris</name>
    <dbReference type="NCBI Taxonomy" id="2838452"/>
    <lineage>
        <taxon>Bacteria</taxon>
        <taxon>Pseudomonadati</taxon>
        <taxon>Pseudomonadota</taxon>
        <taxon>Gammaproteobacteria</taxon>
        <taxon>Aeromonadales</taxon>
        <taxon>Succinivibrionaceae</taxon>
        <taxon>Anaerobiospirillum</taxon>
    </lineage>
</organism>
<evidence type="ECO:0000313" key="5">
    <source>
        <dbReference type="Proteomes" id="UP000886829"/>
    </source>
</evidence>